<dbReference type="InterPro" id="IPR036396">
    <property type="entry name" value="Cyt_P450_sf"/>
</dbReference>
<dbReference type="InterPro" id="IPR002403">
    <property type="entry name" value="Cyt_P450_E_grp-IV"/>
</dbReference>
<sequence>MMETLLRPAVLGPVVVVVSYVLYQILRASRTKLPDLPIVGAKPGEWFPLQRARWRNVTNMRESVFEAYRLYKNRACIFPVAGGYDFVLLPRNEQQWLLDQPDSRVSIHDLNLDILQTQYTLPDPKLATHPVHHDLVKGVLTRETGNLVPALYDEVQYSVDALYGSEPGVTKEVPVYSAVQDIICQVTNRVFVGLPFCRNPDLLKNGVAFAMDIPLAANLLKFVWEPLRPLVALVFMVPSRLHTNRFVKILRPEVERRLADYDARQADPETKAADGGVPNDFLQWSLHQAKTLGDPYMYSTYTLASRVLLLNFASIHTSSFAMANAVFDIAASASPAQIDELRAEIKSVLAEHGGVWNKRAIQQMHKLDSTMRESQRMNSVVVMGTGRRVVDPRGLTTPEGVHLPPGTVVAGHGHAVFHDGDIYPDPETFQPFRFAEMRQQQQQDDVGEKKEGGGGSASYVQRARQAWATTSPEFVAFGHGRHACPGRFFASTELKLLLAYTVLHYDFEHLEKRPSNSFFAASLVPPMKETVKMTRRAHT</sequence>
<evidence type="ECO:0000313" key="10">
    <source>
        <dbReference type="EMBL" id="KAK8859236.1"/>
    </source>
</evidence>
<protein>
    <submittedName>
        <fullName evidence="10">Cytochrome P450</fullName>
    </submittedName>
</protein>
<evidence type="ECO:0000256" key="8">
    <source>
        <dbReference type="RuleBase" id="RU000461"/>
    </source>
</evidence>
<evidence type="ECO:0000256" key="1">
    <source>
        <dbReference type="ARBA" id="ARBA00001971"/>
    </source>
</evidence>
<dbReference type="Proteomes" id="UP001390339">
    <property type="component" value="Unassembled WGS sequence"/>
</dbReference>
<evidence type="ECO:0000256" key="4">
    <source>
        <dbReference type="ARBA" id="ARBA00022723"/>
    </source>
</evidence>
<dbReference type="InterPro" id="IPR017972">
    <property type="entry name" value="Cyt_P450_CS"/>
</dbReference>
<organism evidence="10 11">
    <name type="scientific">Apiospora arundinis</name>
    <dbReference type="NCBI Taxonomy" id="335852"/>
    <lineage>
        <taxon>Eukaryota</taxon>
        <taxon>Fungi</taxon>
        <taxon>Dikarya</taxon>
        <taxon>Ascomycota</taxon>
        <taxon>Pezizomycotina</taxon>
        <taxon>Sordariomycetes</taxon>
        <taxon>Xylariomycetidae</taxon>
        <taxon>Amphisphaeriales</taxon>
        <taxon>Apiosporaceae</taxon>
        <taxon>Apiospora</taxon>
    </lineage>
</organism>
<evidence type="ECO:0000256" key="7">
    <source>
        <dbReference type="ARBA" id="ARBA00023033"/>
    </source>
</evidence>
<keyword evidence="4 8" id="KW-0479">Metal-binding</keyword>
<dbReference type="PROSITE" id="PS00086">
    <property type="entry name" value="CYTOCHROME_P450"/>
    <property type="match status" value="1"/>
</dbReference>
<evidence type="ECO:0000256" key="2">
    <source>
        <dbReference type="ARBA" id="ARBA00010617"/>
    </source>
</evidence>
<dbReference type="PRINTS" id="PR00465">
    <property type="entry name" value="EP450IV"/>
</dbReference>
<comment type="caution">
    <text evidence="10">The sequence shown here is derived from an EMBL/GenBank/DDBJ whole genome shotgun (WGS) entry which is preliminary data.</text>
</comment>
<evidence type="ECO:0000256" key="5">
    <source>
        <dbReference type="ARBA" id="ARBA00023002"/>
    </source>
</evidence>
<dbReference type="PANTHER" id="PTHR46206">
    <property type="entry name" value="CYTOCHROME P450"/>
    <property type="match status" value="1"/>
</dbReference>
<name>A0ABR2I8B5_9PEZI</name>
<dbReference type="Pfam" id="PF00067">
    <property type="entry name" value="p450"/>
    <property type="match status" value="1"/>
</dbReference>
<comment type="similarity">
    <text evidence="2 8">Belongs to the cytochrome P450 family.</text>
</comment>
<dbReference type="PANTHER" id="PTHR46206:SF1">
    <property type="entry name" value="P450, PUTATIVE (EUROFUNG)-RELATED"/>
    <property type="match status" value="1"/>
</dbReference>
<evidence type="ECO:0000256" key="6">
    <source>
        <dbReference type="ARBA" id="ARBA00023004"/>
    </source>
</evidence>
<dbReference type="EMBL" id="JAPCWZ010000006">
    <property type="protein sequence ID" value="KAK8859236.1"/>
    <property type="molecule type" value="Genomic_DNA"/>
</dbReference>
<keyword evidence="7 8" id="KW-0503">Monooxygenase</keyword>
<keyword evidence="5 8" id="KW-0560">Oxidoreductase</keyword>
<comment type="cofactor">
    <cofactor evidence="1">
        <name>heme</name>
        <dbReference type="ChEBI" id="CHEBI:30413"/>
    </cofactor>
</comment>
<keyword evidence="6 8" id="KW-0408">Iron</keyword>
<proteinExistence type="inferred from homology"/>
<feature type="region of interest" description="Disordered" evidence="9">
    <location>
        <begin position="437"/>
        <end position="462"/>
    </location>
</feature>
<dbReference type="Gene3D" id="1.10.630.10">
    <property type="entry name" value="Cytochrome P450"/>
    <property type="match status" value="1"/>
</dbReference>
<keyword evidence="11" id="KW-1185">Reference proteome</keyword>
<accession>A0ABR2I8B5</accession>
<evidence type="ECO:0000313" key="11">
    <source>
        <dbReference type="Proteomes" id="UP001390339"/>
    </source>
</evidence>
<keyword evidence="3 8" id="KW-0349">Heme</keyword>
<evidence type="ECO:0000256" key="9">
    <source>
        <dbReference type="SAM" id="MobiDB-lite"/>
    </source>
</evidence>
<evidence type="ECO:0000256" key="3">
    <source>
        <dbReference type="ARBA" id="ARBA00022617"/>
    </source>
</evidence>
<reference evidence="10 11" key="1">
    <citation type="journal article" date="2024" name="IMA Fungus">
        <title>Apiospora arundinis, a panoply of carbohydrate-active enzymes and secondary metabolites.</title>
        <authorList>
            <person name="Sorensen T."/>
            <person name="Petersen C."/>
            <person name="Muurmann A.T."/>
            <person name="Christiansen J.V."/>
            <person name="Brundto M.L."/>
            <person name="Overgaard C.K."/>
            <person name="Boysen A.T."/>
            <person name="Wollenberg R.D."/>
            <person name="Larsen T.O."/>
            <person name="Sorensen J.L."/>
            <person name="Nielsen K.L."/>
            <person name="Sondergaard T.E."/>
        </authorList>
    </citation>
    <scope>NUCLEOTIDE SEQUENCE [LARGE SCALE GENOMIC DNA]</scope>
    <source>
        <strain evidence="10 11">AAU 773</strain>
    </source>
</reference>
<dbReference type="CDD" id="cd11041">
    <property type="entry name" value="CYP503A1-like"/>
    <property type="match status" value="1"/>
</dbReference>
<gene>
    <name evidence="10" type="ORF">PGQ11_009970</name>
</gene>
<dbReference type="InterPro" id="IPR001128">
    <property type="entry name" value="Cyt_P450"/>
</dbReference>
<dbReference type="SUPFAM" id="SSF48264">
    <property type="entry name" value="Cytochrome P450"/>
    <property type="match status" value="1"/>
</dbReference>